<name>A0A4Q9L4X1_9MICR</name>
<organism evidence="1 2">
    <name type="scientific">Hamiltosporidium tvaerminnensis</name>
    <dbReference type="NCBI Taxonomy" id="1176355"/>
    <lineage>
        <taxon>Eukaryota</taxon>
        <taxon>Fungi</taxon>
        <taxon>Fungi incertae sedis</taxon>
        <taxon>Microsporidia</taxon>
        <taxon>Dubosqiidae</taxon>
        <taxon>Hamiltosporidium</taxon>
    </lineage>
</organism>
<evidence type="ECO:0000313" key="1">
    <source>
        <dbReference type="EMBL" id="TBU02504.1"/>
    </source>
</evidence>
<protein>
    <submittedName>
        <fullName evidence="1">Uncharacterized protein</fullName>
    </submittedName>
</protein>
<dbReference type="Proteomes" id="UP000292362">
    <property type="component" value="Unassembled WGS sequence"/>
</dbReference>
<dbReference type="EMBL" id="PITJ01000465">
    <property type="protein sequence ID" value="TBU02504.1"/>
    <property type="molecule type" value="Genomic_DNA"/>
</dbReference>
<accession>A0A4Q9L4X1</accession>
<evidence type="ECO:0000313" key="2">
    <source>
        <dbReference type="Proteomes" id="UP000292362"/>
    </source>
</evidence>
<comment type="caution">
    <text evidence="1">The sequence shown here is derived from an EMBL/GenBank/DDBJ whole genome shotgun (WGS) entry which is preliminary data.</text>
</comment>
<sequence>MYLFVDKGVYIIPYNSVEIDGKVIKDKYKESYNENYRDYSKECIVKNKNCMNYILKFTDGRFTLPCFKILICNNLYEKIFIEVSNFTYFCEVFYEFRYFNFIYKYFNETDKEFGKETGKKMGEGRNIVYLETDNRTKEEKEYNNIFSVSTKKRMEKYKEMEIKINKKLNKMNKENFKKEVKLNKKINKEGKTDYKVIKEINDLNDKKLGIEISFYPKIYDSIHTSLNNSEFYFSKNISTQIYKLLSTNKMKLEDLKKYICKENCKENGEEAFLKHINSLIFYGIVVYKNEFLYIKY</sequence>
<gene>
    <name evidence="1" type="ORF">CWI37_0465p0010</name>
</gene>
<reference evidence="1 2" key="1">
    <citation type="submission" date="2017-12" db="EMBL/GenBank/DDBJ databases">
        <authorList>
            <person name="Pombert J.-F."/>
            <person name="Haag K.L."/>
            <person name="Ebert D."/>
        </authorList>
    </citation>
    <scope>NUCLEOTIDE SEQUENCE [LARGE SCALE GENOMIC DNA]</scope>
    <source>
        <strain evidence="1">FI-OER-3-3</strain>
    </source>
</reference>
<dbReference type="AlphaFoldDB" id="A0A4Q9L4X1"/>
<dbReference type="VEuPathDB" id="MicrosporidiaDB:CWI37_0465p0010"/>
<proteinExistence type="predicted"/>